<dbReference type="InterPro" id="IPR022973">
    <property type="entry name" value="Ribosomal_uL10_bac"/>
</dbReference>
<evidence type="ECO:0000256" key="5">
    <source>
        <dbReference type="HAMAP-Rule" id="MF_00362"/>
    </source>
</evidence>
<keyword evidence="5" id="KW-0694">RNA-binding</keyword>
<dbReference type="GO" id="GO:0070180">
    <property type="term" value="F:large ribosomal subunit rRNA binding"/>
    <property type="evidence" value="ECO:0007669"/>
    <property type="project" value="UniProtKB-UniRule"/>
</dbReference>
<dbReference type="GO" id="GO:0015934">
    <property type="term" value="C:large ribosomal subunit"/>
    <property type="evidence" value="ECO:0007669"/>
    <property type="project" value="InterPro"/>
</dbReference>
<dbReference type="PANTHER" id="PTHR11560">
    <property type="entry name" value="39S RIBOSOMAL PROTEIN L10, MITOCHONDRIAL"/>
    <property type="match status" value="1"/>
</dbReference>
<sequence length="178" mass="19812">MVSQTKIYEVENLKAKLKDAKSVFLTDYQGLDANSLNSLRQEVKKTGGDLFVVKNSLFKRAISGLGLNFDEQIFTGPAACLLGVEDEISSLKKAYQFLEGFGKNSFKVGVLLDNKQVLNGDEIARLANLPSLTALRAMLAGELTNIFKQLLFNLNSPLQRMMLILRELKNSHNEEVND</sequence>
<dbReference type="NCBIfam" id="NF000955">
    <property type="entry name" value="PRK00099.1-1"/>
    <property type="match status" value="1"/>
</dbReference>
<dbReference type="SUPFAM" id="SSF160369">
    <property type="entry name" value="Ribosomal protein L10-like"/>
    <property type="match status" value="1"/>
</dbReference>
<gene>
    <name evidence="5 6" type="primary">rplJ</name>
    <name evidence="6" type="ORF">COT63_00395</name>
</gene>
<comment type="function">
    <text evidence="5">Forms part of the ribosomal stalk, playing a central role in the interaction of the ribosome with GTP-bound translation factors.</text>
</comment>
<name>A0A2H0WTR2_9BACT</name>
<keyword evidence="2 5" id="KW-0689">Ribosomal protein</keyword>
<dbReference type="Proteomes" id="UP000231282">
    <property type="component" value="Unassembled WGS sequence"/>
</dbReference>
<dbReference type="InterPro" id="IPR047865">
    <property type="entry name" value="Ribosomal_uL10_bac_type"/>
</dbReference>
<evidence type="ECO:0000313" key="7">
    <source>
        <dbReference type="Proteomes" id="UP000231282"/>
    </source>
</evidence>
<keyword evidence="5" id="KW-0699">rRNA-binding</keyword>
<protein>
    <recommendedName>
        <fullName evidence="4 5">Large ribosomal subunit protein uL10</fullName>
    </recommendedName>
</protein>
<dbReference type="HAMAP" id="MF_00362">
    <property type="entry name" value="Ribosomal_uL10"/>
    <property type="match status" value="1"/>
</dbReference>
<dbReference type="InterPro" id="IPR001790">
    <property type="entry name" value="Ribosomal_uL10"/>
</dbReference>
<comment type="subunit">
    <text evidence="5">Part of the ribosomal stalk of the 50S ribosomal subunit. The N-terminus interacts with L11 and the large rRNA to form the base of the stalk. The C-terminus forms an elongated spine to which L12 dimers bind in a sequential fashion forming a multimeric L10(L12)X complex.</text>
</comment>
<evidence type="ECO:0000256" key="3">
    <source>
        <dbReference type="ARBA" id="ARBA00023274"/>
    </source>
</evidence>
<accession>A0A2H0WTR2</accession>
<comment type="caution">
    <text evidence="6">The sequence shown here is derived from an EMBL/GenBank/DDBJ whole genome shotgun (WGS) entry which is preliminary data.</text>
</comment>
<dbReference type="InterPro" id="IPR043141">
    <property type="entry name" value="Ribosomal_uL10-like_sf"/>
</dbReference>
<evidence type="ECO:0000313" key="6">
    <source>
        <dbReference type="EMBL" id="PIS15338.1"/>
    </source>
</evidence>
<proteinExistence type="inferred from homology"/>
<dbReference type="GO" id="GO:0006412">
    <property type="term" value="P:translation"/>
    <property type="evidence" value="ECO:0007669"/>
    <property type="project" value="UniProtKB-UniRule"/>
</dbReference>
<dbReference type="InterPro" id="IPR002363">
    <property type="entry name" value="Ribosomal_uL10_CS_bac"/>
</dbReference>
<dbReference type="EMBL" id="PEZH01000009">
    <property type="protein sequence ID" value="PIS15338.1"/>
    <property type="molecule type" value="Genomic_DNA"/>
</dbReference>
<dbReference type="Gene3D" id="3.30.70.1730">
    <property type="match status" value="1"/>
</dbReference>
<dbReference type="GO" id="GO:0003735">
    <property type="term" value="F:structural constituent of ribosome"/>
    <property type="evidence" value="ECO:0007669"/>
    <property type="project" value="InterPro"/>
</dbReference>
<dbReference type="CDD" id="cd05797">
    <property type="entry name" value="Ribosomal_L10"/>
    <property type="match status" value="1"/>
</dbReference>
<comment type="similarity">
    <text evidence="1 5">Belongs to the universal ribosomal protein uL10 family.</text>
</comment>
<reference evidence="7" key="1">
    <citation type="submission" date="2017-09" db="EMBL/GenBank/DDBJ databases">
        <title>Depth-based differentiation of microbial function through sediment-hosted aquifers and enrichment of novel symbionts in the deep terrestrial subsurface.</title>
        <authorList>
            <person name="Probst A.J."/>
            <person name="Ladd B."/>
            <person name="Jarett J.K."/>
            <person name="Geller-Mcgrath D.E."/>
            <person name="Sieber C.M.K."/>
            <person name="Emerson J.B."/>
            <person name="Anantharaman K."/>
            <person name="Thomas B.C."/>
            <person name="Malmstrom R."/>
            <person name="Stieglmeier M."/>
            <person name="Klingl A."/>
            <person name="Woyke T."/>
            <person name="Ryan C.M."/>
            <person name="Banfield J.F."/>
        </authorList>
    </citation>
    <scope>NUCLEOTIDE SEQUENCE [LARGE SCALE GENOMIC DNA]</scope>
</reference>
<keyword evidence="3 5" id="KW-0687">Ribonucleoprotein</keyword>
<evidence type="ECO:0000256" key="1">
    <source>
        <dbReference type="ARBA" id="ARBA00008889"/>
    </source>
</evidence>
<dbReference type="Pfam" id="PF00466">
    <property type="entry name" value="Ribosomal_L10"/>
    <property type="match status" value="1"/>
</dbReference>
<dbReference type="AlphaFoldDB" id="A0A2H0WTR2"/>
<organism evidence="6 7">
    <name type="scientific">Candidatus Shapirobacteria bacterium CG09_land_8_20_14_0_10_38_17</name>
    <dbReference type="NCBI Taxonomy" id="1974884"/>
    <lineage>
        <taxon>Bacteria</taxon>
        <taxon>Candidatus Shapironibacteriota</taxon>
    </lineage>
</organism>
<evidence type="ECO:0000256" key="4">
    <source>
        <dbReference type="ARBA" id="ARBA00035202"/>
    </source>
</evidence>
<evidence type="ECO:0000256" key="2">
    <source>
        <dbReference type="ARBA" id="ARBA00022980"/>
    </source>
</evidence>
<dbReference type="PROSITE" id="PS01109">
    <property type="entry name" value="RIBOSOMAL_L10"/>
    <property type="match status" value="1"/>
</dbReference>